<evidence type="ECO:0000313" key="6">
    <source>
        <dbReference type="EMBL" id="OGG48375.1"/>
    </source>
</evidence>
<dbReference type="Pfam" id="PF00825">
    <property type="entry name" value="Ribonuclease_P"/>
    <property type="match status" value="1"/>
</dbReference>
<sequence length="63" mass="7016">MSKKVARLSVTRHRLKRQVVAALKSLSNGLPAALIVFPRVSAVDMDFKDIKAELVTLLSKIRK</sequence>
<evidence type="ECO:0000256" key="4">
    <source>
        <dbReference type="ARBA" id="ARBA00022801"/>
    </source>
</evidence>
<dbReference type="EMBL" id="MFKU01000014">
    <property type="protein sequence ID" value="OGG48375.1"/>
    <property type="molecule type" value="Genomic_DNA"/>
</dbReference>
<gene>
    <name evidence="6" type="ORF">A2678_02985</name>
</gene>
<evidence type="ECO:0000256" key="5">
    <source>
        <dbReference type="ARBA" id="ARBA00022884"/>
    </source>
</evidence>
<accession>A0A1F6CGQ9</accession>
<dbReference type="Gene3D" id="3.30.230.10">
    <property type="match status" value="1"/>
</dbReference>
<proteinExistence type="predicted"/>
<protein>
    <submittedName>
        <fullName evidence="6">Uncharacterized protein</fullName>
    </submittedName>
</protein>
<keyword evidence="2" id="KW-0540">Nuclease</keyword>
<dbReference type="InterPro" id="IPR014721">
    <property type="entry name" value="Ribsml_uS5_D2-typ_fold_subgr"/>
</dbReference>
<name>A0A1F6CGQ9_9BACT</name>
<evidence type="ECO:0000256" key="1">
    <source>
        <dbReference type="ARBA" id="ARBA00022694"/>
    </source>
</evidence>
<reference evidence="6 7" key="1">
    <citation type="journal article" date="2016" name="Nat. Commun.">
        <title>Thousands of microbial genomes shed light on interconnected biogeochemical processes in an aquifer system.</title>
        <authorList>
            <person name="Anantharaman K."/>
            <person name="Brown C.T."/>
            <person name="Hug L.A."/>
            <person name="Sharon I."/>
            <person name="Castelle C.J."/>
            <person name="Probst A.J."/>
            <person name="Thomas B.C."/>
            <person name="Singh A."/>
            <person name="Wilkins M.J."/>
            <person name="Karaoz U."/>
            <person name="Brodie E.L."/>
            <person name="Williams K.H."/>
            <person name="Hubbard S.S."/>
            <person name="Banfield J.F."/>
        </authorList>
    </citation>
    <scope>NUCLEOTIDE SEQUENCE [LARGE SCALE GENOMIC DNA]</scope>
</reference>
<dbReference type="InterPro" id="IPR020568">
    <property type="entry name" value="Ribosomal_Su5_D2-typ_SF"/>
</dbReference>
<dbReference type="GO" id="GO:0004526">
    <property type="term" value="F:ribonuclease P activity"/>
    <property type="evidence" value="ECO:0007669"/>
    <property type="project" value="InterPro"/>
</dbReference>
<dbReference type="SUPFAM" id="SSF54211">
    <property type="entry name" value="Ribosomal protein S5 domain 2-like"/>
    <property type="match status" value="1"/>
</dbReference>
<dbReference type="InterPro" id="IPR000100">
    <property type="entry name" value="RNase_P"/>
</dbReference>
<keyword evidence="1" id="KW-0819">tRNA processing</keyword>
<dbReference type="STRING" id="1798481.A2678_02985"/>
<keyword evidence="4" id="KW-0378">Hydrolase</keyword>
<keyword evidence="3" id="KW-0255">Endonuclease</keyword>
<dbReference type="AlphaFoldDB" id="A0A1F6CGQ9"/>
<evidence type="ECO:0000256" key="3">
    <source>
        <dbReference type="ARBA" id="ARBA00022759"/>
    </source>
</evidence>
<dbReference type="GO" id="GO:0000049">
    <property type="term" value="F:tRNA binding"/>
    <property type="evidence" value="ECO:0007669"/>
    <property type="project" value="InterPro"/>
</dbReference>
<evidence type="ECO:0000256" key="2">
    <source>
        <dbReference type="ARBA" id="ARBA00022722"/>
    </source>
</evidence>
<keyword evidence="5" id="KW-0694">RNA-binding</keyword>
<dbReference type="GO" id="GO:0008033">
    <property type="term" value="P:tRNA processing"/>
    <property type="evidence" value="ECO:0007669"/>
    <property type="project" value="UniProtKB-KW"/>
</dbReference>
<organism evidence="6 7">
    <name type="scientific">Candidatus Kaiserbacteria bacterium RIFCSPHIGHO2_01_FULL_53_31</name>
    <dbReference type="NCBI Taxonomy" id="1798481"/>
    <lineage>
        <taxon>Bacteria</taxon>
        <taxon>Candidatus Kaiseribacteriota</taxon>
    </lineage>
</organism>
<evidence type="ECO:0000313" key="7">
    <source>
        <dbReference type="Proteomes" id="UP000178815"/>
    </source>
</evidence>
<comment type="caution">
    <text evidence="6">The sequence shown here is derived from an EMBL/GenBank/DDBJ whole genome shotgun (WGS) entry which is preliminary data.</text>
</comment>
<dbReference type="Proteomes" id="UP000178815">
    <property type="component" value="Unassembled WGS sequence"/>
</dbReference>